<dbReference type="Proteomes" id="UP001140978">
    <property type="component" value="Unassembled WGS sequence"/>
</dbReference>
<dbReference type="PROSITE" id="PS50109">
    <property type="entry name" value="HIS_KIN"/>
    <property type="match status" value="1"/>
</dbReference>
<evidence type="ECO:0000256" key="1">
    <source>
        <dbReference type="ARBA" id="ARBA00004651"/>
    </source>
</evidence>
<sequence length="539" mass="60301">MRSLSPSSASLSWLSLSSSFSYVFACVLYSISWFCLWNISHYLAPDLLLAGLLLPTGLKLATLTLSPRRLWLGITLCEMFIAWSLGQILESPGHEYLLLLFALIAYWLAIAFQSLWASLQDYWQKILALTGLTLIYGLICGTGVLLLIKPLELEFHYVVQVTVATITGGVLLTPFLFLLYDYLHQQIWNPLSPTLIHHEVTLRPSALLWCLLFFSGGLIAELVLLEQLKPLALLLFLLPNIFMAYQYGWQGGVLASMMNSILLATARQVTGSFESDMELQSFIATQALVGLGLGIAISRQYLLAHRLTQINRKLEQELRNKQQLTRQLVHVEEQIRKSVARELHDEIGQNITAIQIQSMLADRLSTNEKQTHIAQTINSLAMRIHSSTRQLLTQLRPHALDELGLENAIRQLASEMRFTERNVDFSLNFGIFAERLDDITAVTLYRIIQELLNNVCKHAQASSVQLSIVPGEMFSVELRDNGIGLPSDWRTKGQGLLGIEERVSALGGHFVIDSKSILAPPGTRITVNLPTKPSTTPSN</sequence>
<accession>A0A7X6N9Q5</accession>
<dbReference type="PANTHER" id="PTHR24421:SF58">
    <property type="entry name" value="SIGNAL TRANSDUCTION HISTIDINE-PROTEIN KINASE_PHOSPHATASE UHPB"/>
    <property type="match status" value="1"/>
</dbReference>
<keyword evidence="6 10" id="KW-1133">Transmembrane helix</keyword>
<dbReference type="GO" id="GO:0000155">
    <property type="term" value="F:phosphorelay sensor kinase activity"/>
    <property type="evidence" value="ECO:0007669"/>
    <property type="project" value="InterPro"/>
</dbReference>
<evidence type="ECO:0000256" key="4">
    <source>
        <dbReference type="ARBA" id="ARBA00022692"/>
    </source>
</evidence>
<feature type="transmembrane region" description="Helical" evidence="10">
    <location>
        <begin position="96"/>
        <end position="116"/>
    </location>
</feature>
<feature type="domain" description="Histidine kinase" evidence="11">
    <location>
        <begin position="342"/>
        <end position="533"/>
    </location>
</feature>
<feature type="transmembrane region" description="Helical" evidence="10">
    <location>
        <begin position="47"/>
        <end position="65"/>
    </location>
</feature>
<dbReference type="InterPro" id="IPR011712">
    <property type="entry name" value="Sig_transdc_His_kin_sub3_dim/P"/>
</dbReference>
<dbReference type="Proteomes" id="UP001140973">
    <property type="component" value="Unassembled WGS sequence"/>
</dbReference>
<evidence type="ECO:0000313" key="12">
    <source>
        <dbReference type="EMBL" id="MDE1345279.1"/>
    </source>
</evidence>
<evidence type="ECO:0000313" key="14">
    <source>
        <dbReference type="EMBL" id="WGK82706.1"/>
    </source>
</evidence>
<organism evidence="12 15">
    <name type="scientific">Vibrio aestuarianus</name>
    <dbReference type="NCBI Taxonomy" id="28171"/>
    <lineage>
        <taxon>Bacteria</taxon>
        <taxon>Pseudomonadati</taxon>
        <taxon>Pseudomonadota</taxon>
        <taxon>Gammaproteobacteria</taxon>
        <taxon>Vibrionales</taxon>
        <taxon>Vibrionaceae</taxon>
        <taxon>Vibrio</taxon>
    </lineage>
</organism>
<keyword evidence="3" id="KW-0808">Transferase</keyword>
<keyword evidence="5" id="KW-0418">Kinase</keyword>
<evidence type="ECO:0000256" key="6">
    <source>
        <dbReference type="ARBA" id="ARBA00022989"/>
    </source>
</evidence>
<dbReference type="RefSeq" id="WP_172532975.1">
    <property type="nucleotide sequence ID" value="NZ_CP118709.1"/>
</dbReference>
<reference evidence="12" key="1">
    <citation type="submission" date="2022-02" db="EMBL/GenBank/DDBJ databases">
        <title>Emergence and expansion in Europe of a Vibrio aestuarianus clonal complex pathogenic for oysters.</title>
        <authorList>
            <person name="Mesnil A."/>
            <person name="Travers M.-A."/>
        </authorList>
    </citation>
    <scope>NUCLEOTIDE SEQUENCE</scope>
    <source>
        <strain evidence="13">151-ITT-15-cp-1</strain>
        <strain evidence="12">19_064_15T1</strain>
        <strain evidence="14">U29</strain>
    </source>
</reference>
<dbReference type="PANTHER" id="PTHR24421">
    <property type="entry name" value="NITRATE/NITRITE SENSOR PROTEIN NARX-RELATED"/>
    <property type="match status" value="1"/>
</dbReference>
<dbReference type="GO" id="GO:0046983">
    <property type="term" value="F:protein dimerization activity"/>
    <property type="evidence" value="ECO:0007669"/>
    <property type="project" value="InterPro"/>
</dbReference>
<dbReference type="SUPFAM" id="SSF55874">
    <property type="entry name" value="ATPase domain of HSP90 chaperone/DNA topoisomerase II/histidine kinase"/>
    <property type="match status" value="1"/>
</dbReference>
<dbReference type="InterPro" id="IPR036890">
    <property type="entry name" value="HATPase_C_sf"/>
</dbReference>
<dbReference type="InterPro" id="IPR005467">
    <property type="entry name" value="His_kinase_dom"/>
</dbReference>
<keyword evidence="7" id="KW-0902">Two-component regulatory system</keyword>
<proteinExistence type="predicted"/>
<comment type="subcellular location">
    <subcellularLocation>
        <location evidence="1">Cell membrane</location>
        <topology evidence="1">Multi-pass membrane protein</topology>
    </subcellularLocation>
</comment>
<dbReference type="Proteomes" id="UP001239257">
    <property type="component" value="Chromosome 1"/>
</dbReference>
<feature type="transmembrane region" description="Helical" evidence="10">
    <location>
        <begin position="155"/>
        <end position="180"/>
    </location>
</feature>
<feature type="transmembrane region" description="Helical" evidence="10">
    <location>
        <begin position="122"/>
        <end position="148"/>
    </location>
</feature>
<dbReference type="AlphaFoldDB" id="A0A7X6N9Q5"/>
<feature type="transmembrane region" description="Helical" evidence="10">
    <location>
        <begin position="71"/>
        <end position="89"/>
    </location>
</feature>
<dbReference type="EMBL" id="CP118709">
    <property type="protein sequence ID" value="WGK82706.1"/>
    <property type="molecule type" value="Genomic_DNA"/>
</dbReference>
<evidence type="ECO:0000256" key="2">
    <source>
        <dbReference type="ARBA" id="ARBA00022475"/>
    </source>
</evidence>
<keyword evidence="9" id="KW-0175">Coiled coil</keyword>
<dbReference type="Pfam" id="PF07730">
    <property type="entry name" value="HisKA_3"/>
    <property type="match status" value="1"/>
</dbReference>
<dbReference type="InterPro" id="IPR050482">
    <property type="entry name" value="Sensor_HK_TwoCompSys"/>
</dbReference>
<evidence type="ECO:0000259" key="11">
    <source>
        <dbReference type="PROSITE" id="PS50109"/>
    </source>
</evidence>
<dbReference type="EMBL" id="JAKNAP010000001">
    <property type="protein sequence ID" value="MDE1355763.1"/>
    <property type="molecule type" value="Genomic_DNA"/>
</dbReference>
<evidence type="ECO:0000313" key="13">
    <source>
        <dbReference type="EMBL" id="MDE1355763.1"/>
    </source>
</evidence>
<evidence type="ECO:0000256" key="5">
    <source>
        <dbReference type="ARBA" id="ARBA00022777"/>
    </source>
</evidence>
<dbReference type="InterPro" id="IPR003594">
    <property type="entry name" value="HATPase_dom"/>
</dbReference>
<feature type="coiled-coil region" evidence="9">
    <location>
        <begin position="304"/>
        <end position="341"/>
    </location>
</feature>
<evidence type="ECO:0000313" key="15">
    <source>
        <dbReference type="Proteomes" id="UP001140978"/>
    </source>
</evidence>
<evidence type="ECO:0000256" key="7">
    <source>
        <dbReference type="ARBA" id="ARBA00023012"/>
    </source>
</evidence>
<keyword evidence="2" id="KW-1003">Cell membrane</keyword>
<evidence type="ECO:0000256" key="3">
    <source>
        <dbReference type="ARBA" id="ARBA00022679"/>
    </source>
</evidence>
<dbReference type="EMBL" id="JAKNAX010000004">
    <property type="protein sequence ID" value="MDE1345279.1"/>
    <property type="molecule type" value="Genomic_DNA"/>
</dbReference>
<dbReference type="SMART" id="SM00387">
    <property type="entry name" value="HATPase_c"/>
    <property type="match status" value="1"/>
</dbReference>
<keyword evidence="4 10" id="KW-0812">Transmembrane</keyword>
<dbReference type="Gene3D" id="1.20.5.1930">
    <property type="match status" value="1"/>
</dbReference>
<dbReference type="Pfam" id="PF05231">
    <property type="entry name" value="MASE1"/>
    <property type="match status" value="1"/>
</dbReference>
<dbReference type="InterPro" id="IPR007895">
    <property type="entry name" value="MASE1"/>
</dbReference>
<gene>
    <name evidence="13" type="ORF">L9W73_00330</name>
    <name evidence="12" type="ORF">L9X51_02330</name>
    <name evidence="14" type="ORF">PYE51_05530</name>
</gene>
<dbReference type="Pfam" id="PF02518">
    <property type="entry name" value="HATPase_c"/>
    <property type="match status" value="1"/>
</dbReference>
<keyword evidence="8 10" id="KW-0472">Membrane</keyword>
<evidence type="ECO:0000256" key="8">
    <source>
        <dbReference type="ARBA" id="ARBA00023136"/>
    </source>
</evidence>
<dbReference type="Gene3D" id="3.30.565.10">
    <property type="entry name" value="Histidine kinase-like ATPase, C-terminal domain"/>
    <property type="match status" value="1"/>
</dbReference>
<evidence type="ECO:0000256" key="9">
    <source>
        <dbReference type="SAM" id="Coils"/>
    </source>
</evidence>
<dbReference type="GO" id="GO:0005886">
    <property type="term" value="C:plasma membrane"/>
    <property type="evidence" value="ECO:0007669"/>
    <property type="project" value="UniProtKB-SubCell"/>
</dbReference>
<feature type="transmembrane region" description="Helical" evidence="10">
    <location>
        <begin position="20"/>
        <end position="40"/>
    </location>
</feature>
<evidence type="ECO:0000256" key="10">
    <source>
        <dbReference type="SAM" id="Phobius"/>
    </source>
</evidence>
<name>A0A7X6N9Q5_9VIBR</name>
<feature type="transmembrane region" description="Helical" evidence="10">
    <location>
        <begin position="206"/>
        <end position="224"/>
    </location>
</feature>
<dbReference type="CDD" id="cd16917">
    <property type="entry name" value="HATPase_UhpB-NarQ-NarX-like"/>
    <property type="match status" value="1"/>
</dbReference>
<protein>
    <submittedName>
        <fullName evidence="12">MASE1 domain-containing protein</fullName>
    </submittedName>
</protein>